<keyword evidence="3" id="KW-1185">Reference proteome</keyword>
<evidence type="ECO:0000313" key="3">
    <source>
        <dbReference type="Proteomes" id="UP000442707"/>
    </source>
</evidence>
<feature type="transmembrane region" description="Helical" evidence="1">
    <location>
        <begin position="6"/>
        <end position="22"/>
    </location>
</feature>
<protein>
    <recommendedName>
        <fullName evidence="4">Transmembrane protein</fullName>
    </recommendedName>
</protein>
<name>A0A6H9V763_9ACTN</name>
<reference evidence="2 3" key="1">
    <citation type="submission" date="2019-09" db="EMBL/GenBank/DDBJ databases">
        <title>Screening of Novel Bioactive Compounds from Soil-Associated.</title>
        <authorList>
            <person name="Zhao S."/>
        </authorList>
    </citation>
    <scope>NUCLEOTIDE SEQUENCE [LARGE SCALE GENOMIC DNA]</scope>
    <source>
        <strain evidence="2 3">HIT-DPA4</strain>
    </source>
</reference>
<dbReference type="EMBL" id="VZRB01000002">
    <property type="protein sequence ID" value="KAB1149997.1"/>
    <property type="molecule type" value="Genomic_DNA"/>
</dbReference>
<accession>A0A6H9V763</accession>
<keyword evidence="1" id="KW-0472">Membrane</keyword>
<evidence type="ECO:0000313" key="2">
    <source>
        <dbReference type="EMBL" id="KAB1149997.1"/>
    </source>
</evidence>
<evidence type="ECO:0000256" key="1">
    <source>
        <dbReference type="SAM" id="Phobius"/>
    </source>
</evidence>
<organism evidence="2 3">
    <name type="scientific">Streptomyces luteolifulvus</name>
    <dbReference type="NCBI Taxonomy" id="2615112"/>
    <lineage>
        <taxon>Bacteria</taxon>
        <taxon>Bacillati</taxon>
        <taxon>Actinomycetota</taxon>
        <taxon>Actinomycetes</taxon>
        <taxon>Kitasatosporales</taxon>
        <taxon>Streptomycetaceae</taxon>
        <taxon>Streptomyces</taxon>
    </lineage>
</organism>
<feature type="transmembrane region" description="Helical" evidence="1">
    <location>
        <begin position="43"/>
        <end position="63"/>
    </location>
</feature>
<feature type="transmembrane region" description="Helical" evidence="1">
    <location>
        <begin position="69"/>
        <end position="90"/>
    </location>
</feature>
<sequence length="119" mass="13399">MFLWLWPIGWSAFALPLAIASLRGRAPKWVRRRTTPWGIRVRGVALLVIWVGGLVVPLLRWSGLDTEDAAFLGFIVQVGFLMFAAGLMGGSQLGEWFYRRALQPKELDEMPSTAGGRRW</sequence>
<proteinExistence type="predicted"/>
<keyword evidence="1" id="KW-1133">Transmembrane helix</keyword>
<dbReference type="RefSeq" id="WP_150944502.1">
    <property type="nucleotide sequence ID" value="NZ_VZRB01000002.1"/>
</dbReference>
<keyword evidence="1" id="KW-0812">Transmembrane</keyword>
<gene>
    <name evidence="2" type="ORF">F7R91_04025</name>
</gene>
<dbReference type="AlphaFoldDB" id="A0A6H9V763"/>
<dbReference type="Proteomes" id="UP000442707">
    <property type="component" value="Unassembled WGS sequence"/>
</dbReference>
<evidence type="ECO:0008006" key="4">
    <source>
        <dbReference type="Google" id="ProtNLM"/>
    </source>
</evidence>
<comment type="caution">
    <text evidence="2">The sequence shown here is derived from an EMBL/GenBank/DDBJ whole genome shotgun (WGS) entry which is preliminary data.</text>
</comment>